<feature type="compositionally biased region" description="Acidic residues" evidence="2">
    <location>
        <begin position="57"/>
        <end position="69"/>
    </location>
</feature>
<evidence type="ECO:0000256" key="1">
    <source>
        <dbReference type="ARBA" id="ARBA00038464"/>
    </source>
</evidence>
<feature type="domain" description="DDHD" evidence="3">
    <location>
        <begin position="1"/>
        <end position="159"/>
    </location>
</feature>
<dbReference type="PANTHER" id="PTHR23509">
    <property type="entry name" value="PA-PL1 PHOSPHOLIPASE FAMILY"/>
    <property type="match status" value="1"/>
</dbReference>
<organism evidence="6">
    <name type="scientific">Hydatigena taeniaeformis</name>
    <name type="common">Feline tapeworm</name>
    <name type="synonym">Taenia taeniaeformis</name>
    <dbReference type="NCBI Taxonomy" id="6205"/>
    <lineage>
        <taxon>Eukaryota</taxon>
        <taxon>Metazoa</taxon>
        <taxon>Spiralia</taxon>
        <taxon>Lophotrochozoa</taxon>
        <taxon>Platyhelminthes</taxon>
        <taxon>Cestoda</taxon>
        <taxon>Eucestoda</taxon>
        <taxon>Cyclophyllidea</taxon>
        <taxon>Taeniidae</taxon>
        <taxon>Hydatigera</taxon>
    </lineage>
</organism>
<keyword evidence="5" id="KW-1185">Reference proteome</keyword>
<feature type="compositionally biased region" description="Acidic residues" evidence="2">
    <location>
        <begin position="93"/>
        <end position="104"/>
    </location>
</feature>
<feature type="compositionally biased region" description="Basic and acidic residues" evidence="2">
    <location>
        <begin position="265"/>
        <end position="279"/>
    </location>
</feature>
<feature type="region of interest" description="Disordered" evidence="2">
    <location>
        <begin position="48"/>
        <end position="110"/>
    </location>
</feature>
<dbReference type="InterPro" id="IPR004177">
    <property type="entry name" value="DDHD_dom"/>
</dbReference>
<evidence type="ECO:0000256" key="2">
    <source>
        <dbReference type="SAM" id="MobiDB-lite"/>
    </source>
</evidence>
<dbReference type="Proteomes" id="UP000274429">
    <property type="component" value="Unassembled WGS sequence"/>
</dbReference>
<dbReference type="GO" id="GO:0046872">
    <property type="term" value="F:metal ion binding"/>
    <property type="evidence" value="ECO:0007669"/>
    <property type="project" value="InterPro"/>
</dbReference>
<evidence type="ECO:0000313" key="4">
    <source>
        <dbReference type="EMBL" id="VDM25532.1"/>
    </source>
</evidence>
<dbReference type="AlphaFoldDB" id="A0A0R3WVF1"/>
<feature type="region of interest" description="Disordered" evidence="2">
    <location>
        <begin position="251"/>
        <end position="279"/>
    </location>
</feature>
<gene>
    <name evidence="4" type="ORF">TTAC_LOCUS4726</name>
</gene>
<dbReference type="InterPro" id="IPR058055">
    <property type="entry name" value="PA-PLA1"/>
</dbReference>
<proteinExistence type="inferred from homology"/>
<dbReference type="SMART" id="SM01127">
    <property type="entry name" value="DDHD"/>
    <property type="match status" value="1"/>
</dbReference>
<dbReference type="PROSITE" id="PS51043">
    <property type="entry name" value="DDHD"/>
    <property type="match status" value="1"/>
</dbReference>
<sequence length="279" mass="30566">MPHHKGRKRLHLELKDNIARVGADISARVYQSLRSTWRTLQEFAAAHTISGATKNEGEEDEGKEEEEESEAIKRVLSRLADGIGEPPPRSGDDSDTYDDEDDVDKDTFPSQLNRGRRLDYVLQEGPLESLNDYLFALSSHAVYWDSQDCLLFMLNQIFDNCNAGTETSTPAATPSMLTRRGSTAHDFASATGATSLTQHSASIPAFSNMPTVTSTLSPHVIQHLYRPSQTPLFNPSPAPSTVSLHSQCIEGGSNQATGEIGDNSRSTDDSKFVEIDLTP</sequence>
<evidence type="ECO:0000313" key="5">
    <source>
        <dbReference type="Proteomes" id="UP000274429"/>
    </source>
</evidence>
<dbReference type="PANTHER" id="PTHR23509:SF10">
    <property type="entry name" value="LD21067P"/>
    <property type="match status" value="1"/>
</dbReference>
<protein>
    <submittedName>
        <fullName evidence="6">DDHD domain-containing protein</fullName>
    </submittedName>
</protein>
<comment type="similarity">
    <text evidence="1">Belongs to the PA-PLA1 family.</text>
</comment>
<dbReference type="Pfam" id="PF02862">
    <property type="entry name" value="DDHD"/>
    <property type="match status" value="1"/>
</dbReference>
<evidence type="ECO:0000259" key="3">
    <source>
        <dbReference type="PROSITE" id="PS51043"/>
    </source>
</evidence>
<dbReference type="STRING" id="6205.A0A0R3WVF1"/>
<evidence type="ECO:0000313" key="6">
    <source>
        <dbReference type="WBParaSite" id="TTAC_0000474101-mRNA-1"/>
    </source>
</evidence>
<dbReference type="WBParaSite" id="TTAC_0000474101-mRNA-1">
    <property type="protein sequence ID" value="TTAC_0000474101-mRNA-1"/>
    <property type="gene ID" value="TTAC_0000474101"/>
</dbReference>
<dbReference type="EMBL" id="UYWX01005185">
    <property type="protein sequence ID" value="VDM25532.1"/>
    <property type="molecule type" value="Genomic_DNA"/>
</dbReference>
<dbReference type="OrthoDB" id="69269at2759"/>
<dbReference type="GO" id="GO:0005737">
    <property type="term" value="C:cytoplasm"/>
    <property type="evidence" value="ECO:0007669"/>
    <property type="project" value="TreeGrafter"/>
</dbReference>
<name>A0A0R3WVF1_HYDTA</name>
<reference evidence="6" key="1">
    <citation type="submission" date="2017-02" db="UniProtKB">
        <authorList>
            <consortium name="WormBaseParasite"/>
        </authorList>
    </citation>
    <scope>IDENTIFICATION</scope>
</reference>
<reference evidence="4 5" key="2">
    <citation type="submission" date="2018-11" db="EMBL/GenBank/DDBJ databases">
        <authorList>
            <consortium name="Pathogen Informatics"/>
        </authorList>
    </citation>
    <scope>NUCLEOTIDE SEQUENCE [LARGE SCALE GENOMIC DNA]</scope>
</reference>
<dbReference type="GO" id="GO:0004620">
    <property type="term" value="F:phospholipase activity"/>
    <property type="evidence" value="ECO:0007669"/>
    <property type="project" value="TreeGrafter"/>
</dbReference>
<accession>A0A0R3WVF1</accession>